<evidence type="ECO:0000313" key="3">
    <source>
        <dbReference type="Proteomes" id="UP000468735"/>
    </source>
</evidence>
<dbReference type="InterPro" id="IPR032710">
    <property type="entry name" value="NTF2-like_dom_sf"/>
</dbReference>
<dbReference type="EMBL" id="WBMT01000001">
    <property type="protein sequence ID" value="KAB2352305.1"/>
    <property type="molecule type" value="Genomic_DNA"/>
</dbReference>
<dbReference type="Pfam" id="PF12680">
    <property type="entry name" value="SnoaL_2"/>
    <property type="match status" value="1"/>
</dbReference>
<protein>
    <submittedName>
        <fullName evidence="2">Nuclear transport factor 2 family protein</fullName>
    </submittedName>
</protein>
<dbReference type="SUPFAM" id="SSF54427">
    <property type="entry name" value="NTF2-like"/>
    <property type="match status" value="1"/>
</dbReference>
<dbReference type="Gene3D" id="3.10.450.50">
    <property type="match status" value="1"/>
</dbReference>
<organism evidence="2 3">
    <name type="scientific">Actinomadura rudentiformis</name>
    <dbReference type="NCBI Taxonomy" id="359158"/>
    <lineage>
        <taxon>Bacteria</taxon>
        <taxon>Bacillati</taxon>
        <taxon>Actinomycetota</taxon>
        <taxon>Actinomycetes</taxon>
        <taxon>Streptosporangiales</taxon>
        <taxon>Thermomonosporaceae</taxon>
        <taxon>Actinomadura</taxon>
    </lineage>
</organism>
<sequence length="171" mass="18330">MSASSPPAPATSPVSAAITALRAAGESGDADAVAKLLASDVVFHSPLTTRVRFEGKEEVAALHRDIFAVLEDLHTTEPLALGDTRAFSFHARVRGVELEAINLVRFNDQGQIVEIKIFIRPLPGLATLFATLPPRVSARRRGRLLGALVASLTRPLALVLHTADRLAPRFL</sequence>
<evidence type="ECO:0000313" key="2">
    <source>
        <dbReference type="EMBL" id="KAB2352305.1"/>
    </source>
</evidence>
<dbReference type="RefSeq" id="WP_151556987.1">
    <property type="nucleotide sequence ID" value="NZ_WBMT01000001.1"/>
</dbReference>
<dbReference type="InterPro" id="IPR037401">
    <property type="entry name" value="SnoaL-like"/>
</dbReference>
<dbReference type="Proteomes" id="UP000468735">
    <property type="component" value="Unassembled WGS sequence"/>
</dbReference>
<dbReference type="OrthoDB" id="3542814at2"/>
<reference evidence="2 3" key="1">
    <citation type="submission" date="2019-09" db="EMBL/GenBank/DDBJ databases">
        <title>Actinomadura physcomitrii sp. nov., a novel actinomycete isolated from moss [Physcomitrium sphaericum (Ludw) Fuernr].</title>
        <authorList>
            <person name="Zhuang X."/>
            <person name="Liu C."/>
        </authorList>
    </citation>
    <scope>NUCLEOTIDE SEQUENCE [LARGE SCALE GENOMIC DNA]</scope>
    <source>
        <strain evidence="2 3">HMC1</strain>
    </source>
</reference>
<comment type="caution">
    <text evidence="2">The sequence shown here is derived from an EMBL/GenBank/DDBJ whole genome shotgun (WGS) entry which is preliminary data.</text>
</comment>
<dbReference type="AlphaFoldDB" id="A0A6H9Z9F4"/>
<feature type="domain" description="SnoaL-like" evidence="1">
    <location>
        <begin position="21"/>
        <end position="115"/>
    </location>
</feature>
<accession>A0A6H9Z9F4</accession>
<evidence type="ECO:0000259" key="1">
    <source>
        <dbReference type="Pfam" id="PF12680"/>
    </source>
</evidence>
<keyword evidence="3" id="KW-1185">Reference proteome</keyword>
<gene>
    <name evidence="2" type="ORF">F8566_00980</name>
</gene>
<proteinExistence type="predicted"/>
<name>A0A6H9Z9F4_9ACTN</name>